<organism evidence="1 2">
    <name type="scientific">Smallanthus sonchifolius</name>
    <dbReference type="NCBI Taxonomy" id="185202"/>
    <lineage>
        <taxon>Eukaryota</taxon>
        <taxon>Viridiplantae</taxon>
        <taxon>Streptophyta</taxon>
        <taxon>Embryophyta</taxon>
        <taxon>Tracheophyta</taxon>
        <taxon>Spermatophyta</taxon>
        <taxon>Magnoliopsida</taxon>
        <taxon>eudicotyledons</taxon>
        <taxon>Gunneridae</taxon>
        <taxon>Pentapetalae</taxon>
        <taxon>asterids</taxon>
        <taxon>campanulids</taxon>
        <taxon>Asterales</taxon>
        <taxon>Asteraceae</taxon>
        <taxon>Asteroideae</taxon>
        <taxon>Heliantheae alliance</taxon>
        <taxon>Millerieae</taxon>
        <taxon>Smallanthus</taxon>
    </lineage>
</organism>
<name>A0ACB9J7P1_9ASTR</name>
<dbReference type="EMBL" id="CM042022">
    <property type="protein sequence ID" value="KAI3816199.1"/>
    <property type="molecule type" value="Genomic_DNA"/>
</dbReference>
<sequence length="193" mass="22124">MTELIKWVNQAGHFSDDIAIRARGKISPADWWKLYGKEIPNVQELAVKVLSLTCSSSCCERNLSTFENTNSKKMNQLENQKVQDLVFVKHNLTLKNRRDKDVVYDPISLEDIDYSNEWLIGKMEERVLENEDLTRVDVANANGAGNEDDEEYEEDFDSSGEDMEDEFEAAYSNDLENENLNCFGDGDGDDGWY</sequence>
<evidence type="ECO:0000313" key="1">
    <source>
        <dbReference type="EMBL" id="KAI3816199.1"/>
    </source>
</evidence>
<keyword evidence="2" id="KW-1185">Reference proteome</keyword>
<reference evidence="2" key="1">
    <citation type="journal article" date="2022" name="Mol. Ecol. Resour.">
        <title>The genomes of chicory, endive, great burdock and yacon provide insights into Asteraceae palaeo-polyploidization history and plant inulin production.</title>
        <authorList>
            <person name="Fan W."/>
            <person name="Wang S."/>
            <person name="Wang H."/>
            <person name="Wang A."/>
            <person name="Jiang F."/>
            <person name="Liu H."/>
            <person name="Zhao H."/>
            <person name="Xu D."/>
            <person name="Zhang Y."/>
        </authorList>
    </citation>
    <scope>NUCLEOTIDE SEQUENCE [LARGE SCALE GENOMIC DNA]</scope>
    <source>
        <strain evidence="2">cv. Yunnan</strain>
    </source>
</reference>
<accession>A0ACB9J7P1</accession>
<protein>
    <submittedName>
        <fullName evidence="1">Uncharacterized protein</fullName>
    </submittedName>
</protein>
<evidence type="ECO:0000313" key="2">
    <source>
        <dbReference type="Proteomes" id="UP001056120"/>
    </source>
</evidence>
<dbReference type="Proteomes" id="UP001056120">
    <property type="component" value="Linkage Group LG05"/>
</dbReference>
<reference evidence="1 2" key="2">
    <citation type="journal article" date="2022" name="Mol. Ecol. Resour.">
        <title>The genomes of chicory, endive, great burdock and yacon provide insights into Asteraceae paleo-polyploidization history and plant inulin production.</title>
        <authorList>
            <person name="Fan W."/>
            <person name="Wang S."/>
            <person name="Wang H."/>
            <person name="Wang A."/>
            <person name="Jiang F."/>
            <person name="Liu H."/>
            <person name="Zhao H."/>
            <person name="Xu D."/>
            <person name="Zhang Y."/>
        </authorList>
    </citation>
    <scope>NUCLEOTIDE SEQUENCE [LARGE SCALE GENOMIC DNA]</scope>
    <source>
        <strain evidence="2">cv. Yunnan</strain>
        <tissue evidence="1">Leaves</tissue>
    </source>
</reference>
<gene>
    <name evidence="1" type="ORF">L1987_15890</name>
</gene>
<proteinExistence type="predicted"/>
<comment type="caution">
    <text evidence="1">The sequence shown here is derived from an EMBL/GenBank/DDBJ whole genome shotgun (WGS) entry which is preliminary data.</text>
</comment>